<proteinExistence type="inferred from homology"/>
<evidence type="ECO:0000256" key="1">
    <source>
        <dbReference type="ARBA" id="ARBA00006035"/>
    </source>
</evidence>
<dbReference type="Gene3D" id="3.60.21.50">
    <property type="match status" value="1"/>
</dbReference>
<keyword evidence="7" id="KW-1185">Reference proteome</keyword>
<protein>
    <recommendedName>
        <fullName evidence="2">DNA polymerase delta subunit 2</fullName>
    </recommendedName>
</protein>
<reference evidence="6 7" key="1">
    <citation type="submission" date="2021-04" db="EMBL/GenBank/DDBJ databases">
        <authorList>
            <person name="Bliznina A."/>
        </authorList>
    </citation>
    <scope>NUCLEOTIDE SEQUENCE [LARGE SCALE GENOMIC DNA]</scope>
</reference>
<dbReference type="Gene3D" id="2.40.50.430">
    <property type="match status" value="1"/>
</dbReference>
<dbReference type="PANTHER" id="PTHR10416:SF0">
    <property type="entry name" value="DNA POLYMERASE DELTA SUBUNIT 2"/>
    <property type="match status" value="1"/>
</dbReference>
<keyword evidence="3" id="KW-0235">DNA replication</keyword>
<dbReference type="EMBL" id="OU015567">
    <property type="protein sequence ID" value="CAG5109832.1"/>
    <property type="molecule type" value="Genomic_DNA"/>
</dbReference>
<dbReference type="Pfam" id="PF18018">
    <property type="entry name" value="DNA_pol_D_N"/>
    <property type="match status" value="1"/>
</dbReference>
<dbReference type="InterPro" id="IPR007185">
    <property type="entry name" value="DNA_pol_a/d/e_bsu"/>
</dbReference>
<dbReference type="Proteomes" id="UP001158576">
    <property type="component" value="Chromosome 2"/>
</dbReference>
<dbReference type="Pfam" id="PF04042">
    <property type="entry name" value="DNA_pol_E_B"/>
    <property type="match status" value="1"/>
</dbReference>
<sequence length="451" mass="50705">MVLNLINRGTEDISDSAEINKDLKIKFEDSEIDWETHPEVEYGDDDKNQLQYYKIYQSRVNRLRSRLEEAVEEKFPDTYSKKLYQMRIDEKAVVYGIFIKTIANQPQVLDEYDEDRVPYEGDNFLSENDILGFEDESQRIECSGITAEKIKSILTGEVVALYGRVIETGTFEIEDWVSPVPAPPSSKACTETVVGIVGDMSIGNPNTTSSLEYELMSNFFTGIAGEENEQKAKAKISRVQISGLMYQADKYLRDRKSWKMKAGDQASRMKLADKFISSIAKNMSVDIITGEGDAGSLHVPTAALHPLLFPNARHGGLKCFPSPIQYNVNGTSILHISNKVMDKLFEYGNFGNTIEAMKKLLTCSHACPIAPDVIPLAPFQGVDPFTIMTAPDIVWCVGDDFYQEEFKYGKMTVLLIQVPRFKLTKQAILVKTKPSLTENPTVQQVHFGINL</sequence>
<evidence type="ECO:0000256" key="2">
    <source>
        <dbReference type="ARBA" id="ARBA00017588"/>
    </source>
</evidence>
<evidence type="ECO:0000313" key="7">
    <source>
        <dbReference type="Proteomes" id="UP001158576"/>
    </source>
</evidence>
<evidence type="ECO:0000259" key="4">
    <source>
        <dbReference type="Pfam" id="PF04042"/>
    </source>
</evidence>
<feature type="domain" description="DNA polymerase delta subunit OB-fold" evidence="5">
    <location>
        <begin position="51"/>
        <end position="176"/>
    </location>
</feature>
<name>A0ABN7T0T9_OIKDI</name>
<comment type="similarity">
    <text evidence="1">Belongs to the DNA polymerase delta/II small subunit family.</text>
</comment>
<organism evidence="6 7">
    <name type="scientific">Oikopleura dioica</name>
    <name type="common">Tunicate</name>
    <dbReference type="NCBI Taxonomy" id="34765"/>
    <lineage>
        <taxon>Eukaryota</taxon>
        <taxon>Metazoa</taxon>
        <taxon>Chordata</taxon>
        <taxon>Tunicata</taxon>
        <taxon>Appendicularia</taxon>
        <taxon>Copelata</taxon>
        <taxon>Oikopleuridae</taxon>
        <taxon>Oikopleura</taxon>
    </lineage>
</organism>
<dbReference type="InterPro" id="IPR024826">
    <property type="entry name" value="DNA_pol_delta/II_ssu"/>
</dbReference>
<evidence type="ECO:0000259" key="5">
    <source>
        <dbReference type="Pfam" id="PF18018"/>
    </source>
</evidence>
<gene>
    <name evidence="6" type="ORF">OKIOD_LOCUS13080</name>
</gene>
<dbReference type="InterPro" id="IPR040663">
    <property type="entry name" value="DNA_pol_D_N"/>
</dbReference>
<feature type="domain" description="DNA polymerase alpha/delta/epsilon subunit B" evidence="4">
    <location>
        <begin position="203"/>
        <end position="397"/>
    </location>
</feature>
<accession>A0ABN7T0T9</accession>
<evidence type="ECO:0000313" key="6">
    <source>
        <dbReference type="EMBL" id="CAG5109832.1"/>
    </source>
</evidence>
<evidence type="ECO:0000256" key="3">
    <source>
        <dbReference type="ARBA" id="ARBA00022705"/>
    </source>
</evidence>
<dbReference type="PANTHER" id="PTHR10416">
    <property type="entry name" value="DNA POLYMERASE DELTA SUBUNIT 2"/>
    <property type="match status" value="1"/>
</dbReference>